<comment type="similarity">
    <text evidence="16">Belongs to the calcineurin regulatory subunit family. CHP subfamily.</text>
</comment>
<keyword evidence="4" id="KW-0813">Transport</keyword>
<dbReference type="GO" id="GO:0005634">
    <property type="term" value="C:nucleus"/>
    <property type="evidence" value="ECO:0007669"/>
    <property type="project" value="UniProtKB-SubCell"/>
</dbReference>
<keyword evidence="5" id="KW-1003">Cell membrane</keyword>
<dbReference type="Pfam" id="PF13499">
    <property type="entry name" value="EF-hand_7"/>
    <property type="match status" value="1"/>
</dbReference>
<evidence type="ECO:0000256" key="13">
    <source>
        <dbReference type="ARBA" id="ARBA00023136"/>
    </source>
</evidence>
<feature type="domain" description="EF-hand" evidence="17">
    <location>
        <begin position="137"/>
        <end position="172"/>
    </location>
</feature>
<sequence length="179" mass="19873">MEVAAVASAPSAEEVSELRKHTRLSEAQITRLHERFTALDRCGKGLISPSDFQSIASVASNPLLSRVLTVVSSSGDGNISFVDFAKAFAVFLPQTDRQEKLRFTYMMYDIDGDGKISNSDLMEALKMMVGPNLTDVQLQQIVDKTFIEVDFNRDGFITFSDFEKLSLPISLDNAHVLQF</sequence>
<evidence type="ECO:0000256" key="11">
    <source>
        <dbReference type="ARBA" id="ARBA00022837"/>
    </source>
</evidence>
<proteinExistence type="inferred from homology"/>
<keyword evidence="12" id="KW-0653">Protein transport</keyword>
<gene>
    <name evidence="18" type="ORF">TEOVI_000365600</name>
</gene>
<dbReference type="AlphaFoldDB" id="A0A1G4IIG1"/>
<evidence type="ECO:0000256" key="15">
    <source>
        <dbReference type="ARBA" id="ARBA00023288"/>
    </source>
</evidence>
<evidence type="ECO:0000313" key="19">
    <source>
        <dbReference type="Proteomes" id="UP000195570"/>
    </source>
</evidence>
<evidence type="ECO:0000256" key="2">
    <source>
        <dbReference type="ARBA" id="ARBA00004236"/>
    </source>
</evidence>
<evidence type="ECO:0000256" key="5">
    <source>
        <dbReference type="ARBA" id="ARBA00022475"/>
    </source>
</evidence>
<dbReference type="EMBL" id="CZPT02001779">
    <property type="protein sequence ID" value="SCU72074.1"/>
    <property type="molecule type" value="Genomic_DNA"/>
</dbReference>
<evidence type="ECO:0000313" key="18">
    <source>
        <dbReference type="EMBL" id="SCU72074.1"/>
    </source>
</evidence>
<dbReference type="GO" id="GO:0005886">
    <property type="term" value="C:plasma membrane"/>
    <property type="evidence" value="ECO:0007669"/>
    <property type="project" value="UniProtKB-SubCell"/>
</dbReference>
<keyword evidence="10" id="KW-0677">Repeat</keyword>
<comment type="subcellular location">
    <subcellularLocation>
        <location evidence="2">Cell membrane</location>
    </subcellularLocation>
    <subcellularLocation>
        <location evidence="3">Cytoplasm</location>
    </subcellularLocation>
    <subcellularLocation>
        <location evidence="1">Nucleus</location>
    </subcellularLocation>
</comment>
<dbReference type="FunFam" id="1.10.238.10:FF:000003">
    <property type="entry name" value="Calmodulin A"/>
    <property type="match status" value="1"/>
</dbReference>
<keyword evidence="19" id="KW-1185">Reference proteome</keyword>
<reference evidence="18" key="1">
    <citation type="submission" date="2016-09" db="EMBL/GenBank/DDBJ databases">
        <authorList>
            <person name="Hebert L."/>
            <person name="Moumen B."/>
        </authorList>
    </citation>
    <scope>NUCLEOTIDE SEQUENCE [LARGE SCALE GENOMIC DNA]</scope>
    <source>
        <strain evidence="18">OVI</strain>
    </source>
</reference>
<keyword evidence="13" id="KW-0472">Membrane</keyword>
<evidence type="ECO:0000256" key="16">
    <source>
        <dbReference type="ARBA" id="ARBA00038164"/>
    </source>
</evidence>
<keyword evidence="9" id="KW-0479">Metal-binding</keyword>
<dbReference type="PANTHER" id="PTHR46002">
    <property type="entry name" value="EG:114D9.1 PROTEIN-RELATED"/>
    <property type="match status" value="1"/>
</dbReference>
<dbReference type="Proteomes" id="UP000195570">
    <property type="component" value="Unassembled WGS sequence"/>
</dbReference>
<evidence type="ECO:0000256" key="8">
    <source>
        <dbReference type="ARBA" id="ARBA00022707"/>
    </source>
</evidence>
<dbReference type="PROSITE" id="PS50222">
    <property type="entry name" value="EF_HAND_2"/>
    <property type="match status" value="3"/>
</dbReference>
<comment type="caution">
    <text evidence="18">The sequence shown here is derived from an EMBL/GenBank/DDBJ whole genome shotgun (WGS) entry which is preliminary data.</text>
</comment>
<evidence type="ECO:0000256" key="3">
    <source>
        <dbReference type="ARBA" id="ARBA00004496"/>
    </source>
</evidence>
<keyword evidence="15" id="KW-0449">Lipoprotein</keyword>
<dbReference type="InterPro" id="IPR002048">
    <property type="entry name" value="EF_hand_dom"/>
</dbReference>
<evidence type="ECO:0000256" key="14">
    <source>
        <dbReference type="ARBA" id="ARBA00023242"/>
    </source>
</evidence>
<feature type="domain" description="EF-hand" evidence="17">
    <location>
        <begin position="27"/>
        <end position="62"/>
    </location>
</feature>
<dbReference type="Gene3D" id="1.10.238.10">
    <property type="entry name" value="EF-hand"/>
    <property type="match status" value="1"/>
</dbReference>
<dbReference type="SMART" id="SM00054">
    <property type="entry name" value="EFh"/>
    <property type="match status" value="3"/>
</dbReference>
<dbReference type="GO" id="GO:0005737">
    <property type="term" value="C:cytoplasm"/>
    <property type="evidence" value="ECO:0007669"/>
    <property type="project" value="UniProtKB-SubCell"/>
</dbReference>
<evidence type="ECO:0000256" key="10">
    <source>
        <dbReference type="ARBA" id="ARBA00022737"/>
    </source>
</evidence>
<evidence type="ECO:0000256" key="1">
    <source>
        <dbReference type="ARBA" id="ARBA00004123"/>
    </source>
</evidence>
<dbReference type="RefSeq" id="XP_067082635.1">
    <property type="nucleotide sequence ID" value="XM_067226534.1"/>
</dbReference>
<dbReference type="InterPro" id="IPR051875">
    <property type="entry name" value="Calcineurin_B_homologous"/>
</dbReference>
<evidence type="ECO:0000256" key="12">
    <source>
        <dbReference type="ARBA" id="ARBA00022927"/>
    </source>
</evidence>
<keyword evidence="14" id="KW-0539">Nucleus</keyword>
<evidence type="ECO:0000256" key="7">
    <source>
        <dbReference type="ARBA" id="ARBA00022553"/>
    </source>
</evidence>
<keyword evidence="7" id="KW-0597">Phosphoprotein</keyword>
<evidence type="ECO:0000256" key="9">
    <source>
        <dbReference type="ARBA" id="ARBA00022723"/>
    </source>
</evidence>
<organism evidence="18 19">
    <name type="scientific">Trypanosoma equiperdum</name>
    <dbReference type="NCBI Taxonomy" id="5694"/>
    <lineage>
        <taxon>Eukaryota</taxon>
        <taxon>Discoba</taxon>
        <taxon>Euglenozoa</taxon>
        <taxon>Kinetoplastea</taxon>
        <taxon>Metakinetoplastina</taxon>
        <taxon>Trypanosomatida</taxon>
        <taxon>Trypanosomatidae</taxon>
        <taxon>Trypanosoma</taxon>
    </lineage>
</organism>
<dbReference type="GO" id="GO:0015031">
    <property type="term" value="P:protein transport"/>
    <property type="evidence" value="ECO:0007669"/>
    <property type="project" value="UniProtKB-KW"/>
</dbReference>
<protein>
    <submittedName>
        <fullName evidence="18">Calcineurin B subunit, putative</fullName>
    </submittedName>
</protein>
<evidence type="ECO:0000259" key="17">
    <source>
        <dbReference type="PROSITE" id="PS50222"/>
    </source>
</evidence>
<dbReference type="CDD" id="cd00051">
    <property type="entry name" value="EFh"/>
    <property type="match status" value="1"/>
</dbReference>
<feature type="domain" description="EF-hand" evidence="17">
    <location>
        <begin position="96"/>
        <end position="131"/>
    </location>
</feature>
<name>A0A1G4IIG1_TRYEQ</name>
<accession>A0A1G4IIG1</accession>
<keyword evidence="8" id="KW-0519">Myristate</keyword>
<dbReference type="VEuPathDB" id="TriTrypDB:TEOVI_000365600"/>
<dbReference type="InterPro" id="IPR018247">
    <property type="entry name" value="EF_Hand_1_Ca_BS"/>
</dbReference>
<keyword evidence="6" id="KW-0963">Cytoplasm</keyword>
<dbReference type="GeneID" id="92377596"/>
<keyword evidence="11" id="KW-0106">Calcium</keyword>
<dbReference type="InterPro" id="IPR011992">
    <property type="entry name" value="EF-hand-dom_pair"/>
</dbReference>
<dbReference type="GO" id="GO:0005509">
    <property type="term" value="F:calcium ion binding"/>
    <property type="evidence" value="ECO:0007669"/>
    <property type="project" value="InterPro"/>
</dbReference>
<dbReference type="SUPFAM" id="SSF47473">
    <property type="entry name" value="EF-hand"/>
    <property type="match status" value="1"/>
</dbReference>
<dbReference type="PROSITE" id="PS00018">
    <property type="entry name" value="EF_HAND_1"/>
    <property type="match status" value="2"/>
</dbReference>
<evidence type="ECO:0000256" key="6">
    <source>
        <dbReference type="ARBA" id="ARBA00022490"/>
    </source>
</evidence>
<evidence type="ECO:0000256" key="4">
    <source>
        <dbReference type="ARBA" id="ARBA00022448"/>
    </source>
</evidence>